<evidence type="ECO:0000256" key="4">
    <source>
        <dbReference type="ARBA" id="ARBA00015100"/>
    </source>
</evidence>
<dbReference type="HOGENOM" id="CLU_014015_0_1_9"/>
<dbReference type="Gene3D" id="1.10.600.10">
    <property type="entry name" value="Farnesyl Diphosphate Synthase"/>
    <property type="match status" value="1"/>
</dbReference>
<dbReference type="GO" id="GO:0046872">
    <property type="term" value="F:metal ion binding"/>
    <property type="evidence" value="ECO:0007669"/>
    <property type="project" value="UniProtKB-KW"/>
</dbReference>
<dbReference type="AlphaFoldDB" id="M1ZKT4"/>
<dbReference type="OrthoDB" id="9805316at2"/>
<evidence type="ECO:0000256" key="5">
    <source>
        <dbReference type="ARBA" id="ARBA00022679"/>
    </source>
</evidence>
<dbReference type="PANTHER" id="PTHR43281">
    <property type="entry name" value="FARNESYL DIPHOSPHATE SYNTHASE"/>
    <property type="match status" value="1"/>
</dbReference>
<evidence type="ECO:0000256" key="3">
    <source>
        <dbReference type="ARBA" id="ARBA00012439"/>
    </source>
</evidence>
<dbReference type="NCBIfam" id="NF045485">
    <property type="entry name" value="FPPsyn"/>
    <property type="match status" value="1"/>
</dbReference>
<dbReference type="EMBL" id="LT669839">
    <property type="protein sequence ID" value="SHD77155.1"/>
    <property type="molecule type" value="Genomic_DNA"/>
</dbReference>
<dbReference type="FunFam" id="1.10.600.10:FF:000001">
    <property type="entry name" value="Geranylgeranyl diphosphate synthase"/>
    <property type="match status" value="1"/>
</dbReference>
<evidence type="ECO:0000256" key="1">
    <source>
        <dbReference type="ARBA" id="ARBA00001946"/>
    </source>
</evidence>
<keyword evidence="6" id="KW-0479">Metal-binding</keyword>
<sequence>MLINEELEYTKDIIDKNLSNLLKNKIGYQKKIFESINYSLFTGGKRLRPILLLKSCEMLGGEHKRSIPFAMAIEMIHTYSLIHDDLPSMDDDDFRRGRLTNHKVYGEAIAVLSGDGLLNLAFEIMVDFTLKNSKTIEDYKRNIWAIDEIGKYSGIYGMIGGQVVDLLSNEIAMDEDKLLFMYKSKTAALIQASLVAGAILGGGCKEDIERMRRFGLYLGLAYQIRDDILDVNEDKSINKVTYLSFNNIDVAKDKVDELSKKAIDVLDYYENKDVEFFKKLTYHLMHRDY</sequence>
<protein>
    <recommendedName>
        <fullName evidence="4">Farnesyl diphosphate synthase</fullName>
        <ecNumber evidence="3">2.5.1.10</ecNumber>
    </recommendedName>
    <alternativeName>
        <fullName evidence="10">(2E,6E)-farnesyl diphosphate synthase</fullName>
    </alternativeName>
    <alternativeName>
        <fullName evidence="9">Geranyltranstransferase</fullName>
    </alternativeName>
</protein>
<reference evidence="13 14" key="1">
    <citation type="submission" date="2016-11" db="EMBL/GenBank/DDBJ databases">
        <authorList>
            <person name="Manzoor S."/>
        </authorList>
    </citation>
    <scope>NUCLEOTIDE SEQUENCE [LARGE SCALE GENOMIC DNA]</scope>
    <source>
        <strain evidence="13">Clostridium ultunense strain Esp</strain>
    </source>
</reference>
<evidence type="ECO:0000256" key="2">
    <source>
        <dbReference type="ARBA" id="ARBA00006706"/>
    </source>
</evidence>
<dbReference type="SUPFAM" id="SSF48576">
    <property type="entry name" value="Terpenoid synthases"/>
    <property type="match status" value="1"/>
</dbReference>
<keyword evidence="14" id="KW-1185">Reference proteome</keyword>
<dbReference type="InterPro" id="IPR008949">
    <property type="entry name" value="Isoprenoid_synthase_dom_sf"/>
</dbReference>
<evidence type="ECO:0000256" key="7">
    <source>
        <dbReference type="ARBA" id="ARBA00022842"/>
    </source>
</evidence>
<dbReference type="GO" id="GO:0016114">
    <property type="term" value="P:terpenoid biosynthetic process"/>
    <property type="evidence" value="ECO:0007669"/>
    <property type="project" value="UniProtKB-ARBA"/>
</dbReference>
<proteinExistence type="inferred from homology"/>
<dbReference type="PROSITE" id="PS00723">
    <property type="entry name" value="POLYPRENYL_SYNTHASE_1"/>
    <property type="match status" value="1"/>
</dbReference>
<comment type="catalytic activity">
    <reaction evidence="11">
        <text>isopentenyl diphosphate + (2E)-geranyl diphosphate = (2E,6E)-farnesyl diphosphate + diphosphate</text>
        <dbReference type="Rhea" id="RHEA:19361"/>
        <dbReference type="ChEBI" id="CHEBI:33019"/>
        <dbReference type="ChEBI" id="CHEBI:58057"/>
        <dbReference type="ChEBI" id="CHEBI:128769"/>
        <dbReference type="ChEBI" id="CHEBI:175763"/>
        <dbReference type="EC" id="2.5.1.10"/>
    </reaction>
</comment>
<name>M1ZKT4_9FIRM</name>
<keyword evidence="8" id="KW-0414">Isoprene biosynthesis</keyword>
<dbReference type="Proteomes" id="UP000245423">
    <property type="component" value="Chromosome 1"/>
</dbReference>
<evidence type="ECO:0000256" key="11">
    <source>
        <dbReference type="ARBA" id="ARBA00049399"/>
    </source>
</evidence>
<comment type="similarity">
    <text evidence="2 12">Belongs to the FPP/GGPP synthase family.</text>
</comment>
<dbReference type="RefSeq" id="WP_005586097.1">
    <property type="nucleotide sequence ID" value="NZ_LT669839.1"/>
</dbReference>
<dbReference type="InterPro" id="IPR033749">
    <property type="entry name" value="Polyprenyl_synt_CS"/>
</dbReference>
<evidence type="ECO:0000256" key="6">
    <source>
        <dbReference type="ARBA" id="ARBA00022723"/>
    </source>
</evidence>
<keyword evidence="5 12" id="KW-0808">Transferase</keyword>
<accession>M1ZKT4</accession>
<evidence type="ECO:0000256" key="9">
    <source>
        <dbReference type="ARBA" id="ARBA00032380"/>
    </source>
</evidence>
<dbReference type="PANTHER" id="PTHR43281:SF1">
    <property type="entry name" value="FARNESYL DIPHOSPHATE SYNTHASE"/>
    <property type="match status" value="1"/>
</dbReference>
<dbReference type="GO" id="GO:0005737">
    <property type="term" value="C:cytoplasm"/>
    <property type="evidence" value="ECO:0007669"/>
    <property type="project" value="UniProtKB-ARBA"/>
</dbReference>
<evidence type="ECO:0000256" key="10">
    <source>
        <dbReference type="ARBA" id="ARBA00032873"/>
    </source>
</evidence>
<dbReference type="Pfam" id="PF00348">
    <property type="entry name" value="polyprenyl_synt"/>
    <property type="match status" value="1"/>
</dbReference>
<dbReference type="InterPro" id="IPR053378">
    <property type="entry name" value="Prenyl_diphosphate_synthase"/>
</dbReference>
<dbReference type="SFLD" id="SFLDS00005">
    <property type="entry name" value="Isoprenoid_Synthase_Type_I"/>
    <property type="match status" value="1"/>
</dbReference>
<evidence type="ECO:0000313" key="14">
    <source>
        <dbReference type="Proteomes" id="UP000245423"/>
    </source>
</evidence>
<comment type="cofactor">
    <cofactor evidence="1">
        <name>Mg(2+)</name>
        <dbReference type="ChEBI" id="CHEBI:18420"/>
    </cofactor>
</comment>
<gene>
    <name evidence="13" type="primary">ispA</name>
    <name evidence="13" type="ORF">CUESP1_1792</name>
</gene>
<evidence type="ECO:0000256" key="8">
    <source>
        <dbReference type="ARBA" id="ARBA00023229"/>
    </source>
</evidence>
<evidence type="ECO:0000256" key="12">
    <source>
        <dbReference type="RuleBase" id="RU004466"/>
    </source>
</evidence>
<keyword evidence="7" id="KW-0460">Magnesium</keyword>
<dbReference type="PROSITE" id="PS00444">
    <property type="entry name" value="POLYPRENYL_SYNTHASE_2"/>
    <property type="match status" value="1"/>
</dbReference>
<dbReference type="EC" id="2.5.1.10" evidence="3"/>
<dbReference type="SFLD" id="SFLDG01017">
    <property type="entry name" value="Polyprenyl_Transferase_Like"/>
    <property type="match status" value="1"/>
</dbReference>
<dbReference type="CDD" id="cd00685">
    <property type="entry name" value="Trans_IPPS_HT"/>
    <property type="match status" value="1"/>
</dbReference>
<dbReference type="InterPro" id="IPR000092">
    <property type="entry name" value="Polyprenyl_synt"/>
</dbReference>
<evidence type="ECO:0000313" key="13">
    <source>
        <dbReference type="EMBL" id="SHD77155.1"/>
    </source>
</evidence>
<organism evidence="13 14">
    <name type="scientific">[Clostridium] ultunense Esp</name>
    <dbReference type="NCBI Taxonomy" id="1288971"/>
    <lineage>
        <taxon>Bacteria</taxon>
        <taxon>Bacillati</taxon>
        <taxon>Bacillota</taxon>
        <taxon>Tissierellia</taxon>
        <taxon>Tissierellales</taxon>
        <taxon>Tepidimicrobiaceae</taxon>
        <taxon>Schnuerera</taxon>
    </lineage>
</organism>
<dbReference type="GO" id="GO:0004337">
    <property type="term" value="F:(2E,6E)-farnesyl diphosphate synthase activity"/>
    <property type="evidence" value="ECO:0007669"/>
    <property type="project" value="UniProtKB-EC"/>
</dbReference>